<organism evidence="1 2">
    <name type="scientific">Caerostris extrusa</name>
    <name type="common">Bark spider</name>
    <name type="synonym">Caerostris bankana</name>
    <dbReference type="NCBI Taxonomy" id="172846"/>
    <lineage>
        <taxon>Eukaryota</taxon>
        <taxon>Metazoa</taxon>
        <taxon>Ecdysozoa</taxon>
        <taxon>Arthropoda</taxon>
        <taxon>Chelicerata</taxon>
        <taxon>Arachnida</taxon>
        <taxon>Araneae</taxon>
        <taxon>Araneomorphae</taxon>
        <taxon>Entelegynae</taxon>
        <taxon>Araneoidea</taxon>
        <taxon>Araneidae</taxon>
        <taxon>Caerostris</taxon>
    </lineage>
</organism>
<gene>
    <name evidence="1" type="ORF">CEXT_438391</name>
</gene>
<comment type="caution">
    <text evidence="1">The sequence shown here is derived from an EMBL/GenBank/DDBJ whole genome shotgun (WGS) entry which is preliminary data.</text>
</comment>
<protein>
    <submittedName>
        <fullName evidence="1">Uncharacterized protein</fullName>
    </submittedName>
</protein>
<proteinExistence type="predicted"/>
<evidence type="ECO:0000313" key="2">
    <source>
        <dbReference type="Proteomes" id="UP001054945"/>
    </source>
</evidence>
<dbReference type="Proteomes" id="UP001054945">
    <property type="component" value="Unassembled WGS sequence"/>
</dbReference>
<reference evidence="1 2" key="1">
    <citation type="submission" date="2021-06" db="EMBL/GenBank/DDBJ databases">
        <title>Caerostris extrusa draft genome.</title>
        <authorList>
            <person name="Kono N."/>
            <person name="Arakawa K."/>
        </authorList>
    </citation>
    <scope>NUCLEOTIDE SEQUENCE [LARGE SCALE GENOMIC DNA]</scope>
</reference>
<accession>A0AAV4SWS1</accession>
<keyword evidence="2" id="KW-1185">Reference proteome</keyword>
<name>A0AAV4SWS1_CAEEX</name>
<dbReference type="AlphaFoldDB" id="A0AAV4SWS1"/>
<dbReference type="EMBL" id="BPLR01010296">
    <property type="protein sequence ID" value="GIY38389.1"/>
    <property type="molecule type" value="Genomic_DNA"/>
</dbReference>
<sequence length="109" mass="12026">MVMHDFCLERVSFDHFSPNHFLNIDFSSPAGVAEGPVGFLKIAERPIDFKTEILRESIASSVRNSSCSSSGHRSPLRLFRLMTSGAALCPVLGKEKAERLELPIFICSA</sequence>
<evidence type="ECO:0000313" key="1">
    <source>
        <dbReference type="EMBL" id="GIY38389.1"/>
    </source>
</evidence>